<accession>A0ABT2Z5Q4</accession>
<evidence type="ECO:0000313" key="2">
    <source>
        <dbReference type="EMBL" id="MCV2866396.1"/>
    </source>
</evidence>
<keyword evidence="1" id="KW-0732">Signal</keyword>
<proteinExistence type="predicted"/>
<reference evidence="2 3" key="1">
    <citation type="submission" date="2022-10" db="EMBL/GenBank/DDBJ databases">
        <title>Defluviimonas sp. nov., isolated from ocean surface water.</title>
        <authorList>
            <person name="He W."/>
            <person name="Wang L."/>
            <person name="Zhang D.-F."/>
        </authorList>
    </citation>
    <scope>NUCLEOTIDE SEQUENCE [LARGE SCALE GENOMIC DNA]</scope>
    <source>
        <strain evidence="2 3">WL0075</strain>
    </source>
</reference>
<comment type="caution">
    <text evidence="2">The sequence shown here is derived from an EMBL/GenBank/DDBJ whole genome shotgun (WGS) entry which is preliminary data.</text>
</comment>
<name>A0ABT2Z5Q4_9RHOB</name>
<dbReference type="Proteomes" id="UP001652503">
    <property type="component" value="Unassembled WGS sequence"/>
</dbReference>
<organism evidence="2 3">
    <name type="scientific">Albidovulum sediminicola</name>
    <dbReference type="NCBI Taxonomy" id="2984331"/>
    <lineage>
        <taxon>Bacteria</taxon>
        <taxon>Pseudomonadati</taxon>
        <taxon>Pseudomonadota</taxon>
        <taxon>Alphaproteobacteria</taxon>
        <taxon>Rhodobacterales</taxon>
        <taxon>Paracoccaceae</taxon>
        <taxon>Albidovulum</taxon>
    </lineage>
</organism>
<sequence>MKLTTALIALSVLSAGPAMAQSGIETLCGAGHLNEAAPGEDVVANPAGYYIRSLRTQVSHGDPRIIRATGDEFDFCTRSAATPDMNSNQAVLLRNERRLKYLFVPLMEPMSRQGS</sequence>
<feature type="signal peptide" evidence="1">
    <location>
        <begin position="1"/>
        <end position="20"/>
    </location>
</feature>
<feature type="chain" id="PRO_5046742395" evidence="1">
    <location>
        <begin position="21"/>
        <end position="115"/>
    </location>
</feature>
<evidence type="ECO:0000313" key="3">
    <source>
        <dbReference type="Proteomes" id="UP001652503"/>
    </source>
</evidence>
<protein>
    <submittedName>
        <fullName evidence="2">Uncharacterized protein</fullName>
    </submittedName>
</protein>
<dbReference type="EMBL" id="JAOWLA010000018">
    <property type="protein sequence ID" value="MCV2866396.1"/>
    <property type="molecule type" value="Genomic_DNA"/>
</dbReference>
<keyword evidence="3" id="KW-1185">Reference proteome</keyword>
<dbReference type="RefSeq" id="WP_263722930.1">
    <property type="nucleotide sequence ID" value="NZ_JAOWLA010000018.1"/>
</dbReference>
<gene>
    <name evidence="2" type="ORF">OE647_16895</name>
</gene>
<evidence type="ECO:0000256" key="1">
    <source>
        <dbReference type="SAM" id="SignalP"/>
    </source>
</evidence>